<protein>
    <submittedName>
        <fullName evidence="2">Copia-type polyprotein</fullName>
    </submittedName>
</protein>
<dbReference type="GO" id="GO:0015074">
    <property type="term" value="P:DNA integration"/>
    <property type="evidence" value="ECO:0007669"/>
    <property type="project" value="InterPro"/>
</dbReference>
<keyword evidence="3" id="KW-1185">Reference proteome</keyword>
<feature type="non-terminal residue" evidence="2">
    <location>
        <position position="1"/>
    </location>
</feature>
<feature type="domain" description="Integrase catalytic" evidence="1">
    <location>
        <begin position="1"/>
        <end position="90"/>
    </location>
</feature>
<dbReference type="InterPro" id="IPR039537">
    <property type="entry name" value="Retrotran_Ty1/copia-like"/>
</dbReference>
<name>A0A392PBL9_9FABA</name>
<sequence length="90" mass="10370">RTDRGGEFNSLDFKKYCEDNGIKRQLTAAYTPQQNGIAERKNRTMMDMVRSMLSGKEIHKIFWPEAVNWAIYVLNRSLADAICDITPEEA</sequence>
<evidence type="ECO:0000313" key="3">
    <source>
        <dbReference type="Proteomes" id="UP000265520"/>
    </source>
</evidence>
<dbReference type="PANTHER" id="PTHR42648">
    <property type="entry name" value="TRANSPOSASE, PUTATIVE-RELATED"/>
    <property type="match status" value="1"/>
</dbReference>
<accession>A0A392PBL9</accession>
<dbReference type="InterPro" id="IPR036397">
    <property type="entry name" value="RNaseH_sf"/>
</dbReference>
<reference evidence="2 3" key="1">
    <citation type="journal article" date="2018" name="Front. Plant Sci.">
        <title>Red Clover (Trifolium pratense) and Zigzag Clover (T. medium) - A Picture of Genomic Similarities and Differences.</title>
        <authorList>
            <person name="Dluhosova J."/>
            <person name="Istvanek J."/>
            <person name="Nedelnik J."/>
            <person name="Repkova J."/>
        </authorList>
    </citation>
    <scope>NUCLEOTIDE SEQUENCE [LARGE SCALE GENOMIC DNA]</scope>
    <source>
        <strain evidence="3">cv. 10/8</strain>
        <tissue evidence="2">Leaf</tissue>
    </source>
</reference>
<dbReference type="PROSITE" id="PS50994">
    <property type="entry name" value="INTEGRASE"/>
    <property type="match status" value="1"/>
</dbReference>
<dbReference type="EMBL" id="LXQA010070658">
    <property type="protein sequence ID" value="MCI08879.1"/>
    <property type="molecule type" value="Genomic_DNA"/>
</dbReference>
<dbReference type="InterPro" id="IPR001584">
    <property type="entry name" value="Integrase_cat-core"/>
</dbReference>
<dbReference type="Proteomes" id="UP000265520">
    <property type="component" value="Unassembled WGS sequence"/>
</dbReference>
<dbReference type="PANTHER" id="PTHR42648:SF18">
    <property type="entry name" value="RETROTRANSPOSON, UNCLASSIFIED-LIKE PROTEIN"/>
    <property type="match status" value="1"/>
</dbReference>
<dbReference type="Gene3D" id="3.30.420.10">
    <property type="entry name" value="Ribonuclease H-like superfamily/Ribonuclease H"/>
    <property type="match status" value="1"/>
</dbReference>
<comment type="caution">
    <text evidence="2">The sequence shown here is derived from an EMBL/GenBank/DDBJ whole genome shotgun (WGS) entry which is preliminary data.</text>
</comment>
<organism evidence="2 3">
    <name type="scientific">Trifolium medium</name>
    <dbReference type="NCBI Taxonomy" id="97028"/>
    <lineage>
        <taxon>Eukaryota</taxon>
        <taxon>Viridiplantae</taxon>
        <taxon>Streptophyta</taxon>
        <taxon>Embryophyta</taxon>
        <taxon>Tracheophyta</taxon>
        <taxon>Spermatophyta</taxon>
        <taxon>Magnoliopsida</taxon>
        <taxon>eudicotyledons</taxon>
        <taxon>Gunneridae</taxon>
        <taxon>Pentapetalae</taxon>
        <taxon>rosids</taxon>
        <taxon>fabids</taxon>
        <taxon>Fabales</taxon>
        <taxon>Fabaceae</taxon>
        <taxon>Papilionoideae</taxon>
        <taxon>50 kb inversion clade</taxon>
        <taxon>NPAAA clade</taxon>
        <taxon>Hologalegina</taxon>
        <taxon>IRL clade</taxon>
        <taxon>Trifolieae</taxon>
        <taxon>Trifolium</taxon>
    </lineage>
</organism>
<dbReference type="GO" id="GO:0003676">
    <property type="term" value="F:nucleic acid binding"/>
    <property type="evidence" value="ECO:0007669"/>
    <property type="project" value="InterPro"/>
</dbReference>
<evidence type="ECO:0000313" key="2">
    <source>
        <dbReference type="EMBL" id="MCI08879.1"/>
    </source>
</evidence>
<dbReference type="AlphaFoldDB" id="A0A392PBL9"/>
<dbReference type="InterPro" id="IPR012337">
    <property type="entry name" value="RNaseH-like_sf"/>
</dbReference>
<dbReference type="SUPFAM" id="SSF53098">
    <property type="entry name" value="Ribonuclease H-like"/>
    <property type="match status" value="1"/>
</dbReference>
<evidence type="ECO:0000259" key="1">
    <source>
        <dbReference type="PROSITE" id="PS50994"/>
    </source>
</evidence>
<proteinExistence type="predicted"/>